<dbReference type="GeneID" id="111449880"/>
<feature type="region of interest" description="Disordered" evidence="10">
    <location>
        <begin position="95"/>
        <end position="125"/>
    </location>
</feature>
<keyword evidence="9" id="KW-0604">Photosystem II</keyword>
<evidence type="ECO:0000256" key="1">
    <source>
        <dbReference type="ARBA" id="ARBA00004141"/>
    </source>
</evidence>
<keyword evidence="8 11" id="KW-0472">Membrane</keyword>
<comment type="subcellular location">
    <subcellularLocation>
        <location evidence="1">Membrane</location>
        <topology evidence="1">Multi-pass membrane protein</topology>
    </subcellularLocation>
</comment>
<evidence type="ECO:0000256" key="8">
    <source>
        <dbReference type="ARBA" id="ARBA00023136"/>
    </source>
</evidence>
<evidence type="ECO:0000256" key="9">
    <source>
        <dbReference type="ARBA" id="ARBA00023276"/>
    </source>
</evidence>
<keyword evidence="3" id="KW-0602">Photosynthesis</keyword>
<feature type="compositionally biased region" description="Basic residues" evidence="10">
    <location>
        <begin position="105"/>
        <end position="119"/>
    </location>
</feature>
<evidence type="ECO:0000256" key="2">
    <source>
        <dbReference type="ARBA" id="ARBA00022494"/>
    </source>
</evidence>
<dbReference type="InterPro" id="IPR000932">
    <property type="entry name" value="PS_antenna-like"/>
</dbReference>
<keyword evidence="7" id="KW-0157">Chromophore</keyword>
<evidence type="ECO:0000256" key="3">
    <source>
        <dbReference type="ARBA" id="ARBA00022531"/>
    </source>
</evidence>
<reference evidence="13" key="1">
    <citation type="submission" date="2025-08" db="UniProtKB">
        <authorList>
            <consortium name="RefSeq"/>
        </authorList>
    </citation>
    <scope>IDENTIFICATION</scope>
    <source>
        <tissue evidence="13">Young leaves</tissue>
    </source>
</reference>
<gene>
    <name evidence="13" type="primary">LOC111449880</name>
</gene>
<feature type="transmembrane region" description="Helical" evidence="11">
    <location>
        <begin position="6"/>
        <end position="28"/>
    </location>
</feature>
<name>A0A6J1G1T8_CUCMO</name>
<dbReference type="Proteomes" id="UP000504609">
    <property type="component" value="Unplaced"/>
</dbReference>
<keyword evidence="6 11" id="KW-1133">Transmembrane helix</keyword>
<dbReference type="SUPFAM" id="SSF161077">
    <property type="entry name" value="Photosystem II antenna protein-like"/>
    <property type="match status" value="1"/>
</dbReference>
<keyword evidence="2" id="KW-0148">Chlorophyll</keyword>
<dbReference type="InterPro" id="IPR036001">
    <property type="entry name" value="PS_II_antenna-like_sf"/>
</dbReference>
<dbReference type="GO" id="GO:0009523">
    <property type="term" value="C:photosystem II"/>
    <property type="evidence" value="ECO:0007669"/>
    <property type="project" value="UniProtKB-KW"/>
</dbReference>
<evidence type="ECO:0000256" key="6">
    <source>
        <dbReference type="ARBA" id="ARBA00022989"/>
    </source>
</evidence>
<evidence type="ECO:0000256" key="11">
    <source>
        <dbReference type="SAM" id="Phobius"/>
    </source>
</evidence>
<dbReference type="KEGG" id="cmos:111449880"/>
<evidence type="ECO:0000256" key="7">
    <source>
        <dbReference type="ARBA" id="ARBA00022991"/>
    </source>
</evidence>
<dbReference type="AlphaFoldDB" id="A0A6J1G1T8"/>
<protein>
    <submittedName>
        <fullName evidence="13">Uncharacterized protein LOC111449880</fullName>
    </submittedName>
</protein>
<feature type="compositionally biased region" description="Basic and acidic residues" evidence="10">
    <location>
        <begin position="95"/>
        <end position="104"/>
    </location>
</feature>
<dbReference type="Pfam" id="PF00421">
    <property type="entry name" value="PSII"/>
    <property type="match status" value="1"/>
</dbReference>
<organism evidence="12 13">
    <name type="scientific">Cucurbita moschata</name>
    <name type="common">Winter crookneck squash</name>
    <name type="synonym">Cucurbita pepo var. moschata</name>
    <dbReference type="NCBI Taxonomy" id="3662"/>
    <lineage>
        <taxon>Eukaryota</taxon>
        <taxon>Viridiplantae</taxon>
        <taxon>Streptophyta</taxon>
        <taxon>Embryophyta</taxon>
        <taxon>Tracheophyta</taxon>
        <taxon>Spermatophyta</taxon>
        <taxon>Magnoliopsida</taxon>
        <taxon>eudicotyledons</taxon>
        <taxon>Gunneridae</taxon>
        <taxon>Pentapetalae</taxon>
        <taxon>rosids</taxon>
        <taxon>fabids</taxon>
        <taxon>Cucurbitales</taxon>
        <taxon>Cucurbitaceae</taxon>
        <taxon>Cucurbiteae</taxon>
        <taxon>Cucurbita</taxon>
    </lineage>
</organism>
<evidence type="ECO:0000256" key="4">
    <source>
        <dbReference type="ARBA" id="ARBA00022640"/>
    </source>
</evidence>
<proteinExistence type="predicted"/>
<evidence type="ECO:0000313" key="12">
    <source>
        <dbReference type="Proteomes" id="UP000504609"/>
    </source>
</evidence>
<evidence type="ECO:0000256" key="10">
    <source>
        <dbReference type="SAM" id="MobiDB-lite"/>
    </source>
</evidence>
<keyword evidence="4" id="KW-0934">Plastid</keyword>
<dbReference type="RefSeq" id="XP_022945739.1">
    <property type="nucleotide sequence ID" value="XM_023089971.1"/>
</dbReference>
<keyword evidence="5 11" id="KW-0812">Transmembrane</keyword>
<evidence type="ECO:0000313" key="13">
    <source>
        <dbReference type="RefSeq" id="XP_022945739.1"/>
    </source>
</evidence>
<dbReference type="GO" id="GO:0016168">
    <property type="term" value="F:chlorophyll binding"/>
    <property type="evidence" value="ECO:0007669"/>
    <property type="project" value="UniProtKB-KW"/>
</dbReference>
<accession>A0A6J1G1T8</accession>
<sequence>MENIETVLSSSIVAVFFAAFVVAGTMWYDTADSPRRLGLPSPFTCAPLPFPVLRFDLCVNLIEARWINWPLDLFQILSVHLKCSPPVASKELKHFKDSVQDSSRKASKSGRPPSKKLKDRKASAHMELTCRSSDITGTILTSDGKNKGRNGFERAEKPWNRYIIVIPSR</sequence>
<dbReference type="GO" id="GO:0009767">
    <property type="term" value="P:photosynthetic electron transport chain"/>
    <property type="evidence" value="ECO:0007669"/>
    <property type="project" value="InterPro"/>
</dbReference>
<keyword evidence="12" id="KW-1185">Reference proteome</keyword>
<evidence type="ECO:0000256" key="5">
    <source>
        <dbReference type="ARBA" id="ARBA00022692"/>
    </source>
</evidence>